<dbReference type="Gene3D" id="1.25.40.20">
    <property type="entry name" value="Ankyrin repeat-containing domain"/>
    <property type="match status" value="3"/>
</dbReference>
<feature type="repeat" description="ANK" evidence="1">
    <location>
        <begin position="432"/>
        <end position="455"/>
    </location>
</feature>
<gene>
    <name evidence="2" type="ORF">LLEC1_07072</name>
</gene>
<keyword evidence="1" id="KW-0040">ANK repeat</keyword>
<dbReference type="PROSITE" id="PS50088">
    <property type="entry name" value="ANK_REPEAT"/>
    <property type="match status" value="6"/>
</dbReference>
<dbReference type="SUPFAM" id="SSF48403">
    <property type="entry name" value="Ankyrin repeat"/>
    <property type="match status" value="2"/>
</dbReference>
<dbReference type="EMBL" id="LUKN01003886">
    <property type="protein sequence ID" value="OAQ96800.1"/>
    <property type="molecule type" value="Genomic_DNA"/>
</dbReference>
<dbReference type="InterPro" id="IPR036770">
    <property type="entry name" value="Ankyrin_rpt-contain_sf"/>
</dbReference>
<dbReference type="Proteomes" id="UP000243081">
    <property type="component" value="Unassembled WGS sequence"/>
</dbReference>
<dbReference type="PANTHER" id="PTHR24133">
    <property type="entry name" value="ANKYRIN DOMAIN-CONTAINING"/>
    <property type="match status" value="1"/>
</dbReference>
<reference evidence="2 3" key="1">
    <citation type="submission" date="2016-03" db="EMBL/GenBank/DDBJ databases">
        <title>Fine-scale spatial genetic structure of a fungal parasite of coffee scale insects.</title>
        <authorList>
            <person name="Jackson D."/>
            <person name="Zemenick K.A."/>
            <person name="Malloure B."/>
            <person name="Quandt C.A."/>
            <person name="James T.Y."/>
        </authorList>
    </citation>
    <scope>NUCLEOTIDE SEQUENCE [LARGE SCALE GENOMIC DNA]</scope>
    <source>
        <strain evidence="2 3">UM487</strain>
    </source>
</reference>
<dbReference type="AlphaFoldDB" id="A0A179I5C6"/>
<feature type="repeat" description="ANK" evidence="1">
    <location>
        <begin position="71"/>
        <end position="103"/>
    </location>
</feature>
<feature type="repeat" description="ANK" evidence="1">
    <location>
        <begin position="366"/>
        <end position="398"/>
    </location>
</feature>
<feature type="repeat" description="ANK" evidence="1">
    <location>
        <begin position="399"/>
        <end position="431"/>
    </location>
</feature>
<protein>
    <submittedName>
        <fullName evidence="2">Uncharacterized protein</fullName>
    </submittedName>
</protein>
<sequence>MFAANRSLSDDSTLPLQGLKRTGISLKDCGVDVLHEAAEMGLLGLINYALDTREIGIDSLGYQEEDGYERQGATPLYLAILQDHDEAARLLLDRGANPSARSGLRQTWYPLTSAVWGLHHGMAKMLIDAGADVACRDTLNHTPILCATMTRDIEMSTLLLYAGADIFTTDVDDQSLFSIAFRISDDPSLVEMLLLRSGLAPEYEKKNYLTAAVERGWCNVAKLLIEKGADVEYNAFRQRPVPLLRAAIMMEHLDIAELLIQQGADVNARGFDQSCALHYTGEAKHLSLVKSLVAAGADVSATNAQGCQPLMLAKSAAIVEILLANGANYEHSSERCEKALVTAVVQGRFDVAKLLLQAGASTRGSDDFSIVHYACQIGNLHIVELLLDYGADISSNNPLGNSTLIIAAKSGRLSIVRLLLERGADVEEAAENGDTPLMMAARNGHCGIVDILIRHFGEHRRIFLYSAPRCG</sequence>
<dbReference type="PROSITE" id="PS50297">
    <property type="entry name" value="ANK_REP_REGION"/>
    <property type="match status" value="4"/>
</dbReference>
<feature type="repeat" description="ANK" evidence="1">
    <location>
        <begin position="272"/>
        <end position="304"/>
    </location>
</feature>
<dbReference type="InterPro" id="IPR052391">
    <property type="entry name" value="E3_Ligase-Neurotoxin"/>
</dbReference>
<dbReference type="InterPro" id="IPR002110">
    <property type="entry name" value="Ankyrin_rpt"/>
</dbReference>
<proteinExistence type="predicted"/>
<evidence type="ECO:0000313" key="2">
    <source>
        <dbReference type="EMBL" id="OAQ96800.1"/>
    </source>
</evidence>
<feature type="repeat" description="ANK" evidence="1">
    <location>
        <begin position="244"/>
        <end position="271"/>
    </location>
</feature>
<evidence type="ECO:0000256" key="1">
    <source>
        <dbReference type="PROSITE-ProRule" id="PRU00023"/>
    </source>
</evidence>
<organism evidence="2 3">
    <name type="scientific">Cordyceps confragosa</name>
    <name type="common">Lecanicillium lecanii</name>
    <dbReference type="NCBI Taxonomy" id="2714763"/>
    <lineage>
        <taxon>Eukaryota</taxon>
        <taxon>Fungi</taxon>
        <taxon>Dikarya</taxon>
        <taxon>Ascomycota</taxon>
        <taxon>Pezizomycotina</taxon>
        <taxon>Sordariomycetes</taxon>
        <taxon>Hypocreomycetidae</taxon>
        <taxon>Hypocreales</taxon>
        <taxon>Cordycipitaceae</taxon>
        <taxon>Akanthomyces</taxon>
    </lineage>
</organism>
<dbReference type="OrthoDB" id="20872at2759"/>
<accession>A0A179I5C6</accession>
<name>A0A179I5C6_CORDF</name>
<dbReference type="OMA" id="GCEKGHT"/>
<keyword evidence="3" id="KW-1185">Reference proteome</keyword>
<comment type="caution">
    <text evidence="2">The sequence shown here is derived from an EMBL/GenBank/DDBJ whole genome shotgun (WGS) entry which is preliminary data.</text>
</comment>
<dbReference type="PRINTS" id="PR01415">
    <property type="entry name" value="ANKYRIN"/>
</dbReference>
<dbReference type="Pfam" id="PF12796">
    <property type="entry name" value="Ank_2"/>
    <property type="match status" value="4"/>
</dbReference>
<dbReference type="SMART" id="SM00248">
    <property type="entry name" value="ANK"/>
    <property type="match status" value="12"/>
</dbReference>
<dbReference type="PANTHER" id="PTHR24133:SF40">
    <property type="entry name" value="ANKYRIN REPEAT DOMAIN 44"/>
    <property type="match status" value="1"/>
</dbReference>
<evidence type="ECO:0000313" key="3">
    <source>
        <dbReference type="Proteomes" id="UP000243081"/>
    </source>
</evidence>